<dbReference type="Pfam" id="PF05181">
    <property type="entry name" value="XPA_C"/>
    <property type="match status" value="1"/>
</dbReference>
<evidence type="ECO:0000256" key="6">
    <source>
        <dbReference type="ARBA" id="ARBA00022833"/>
    </source>
</evidence>
<evidence type="ECO:0000256" key="1">
    <source>
        <dbReference type="ARBA" id="ARBA00004123"/>
    </source>
</evidence>
<dbReference type="InterPro" id="IPR000465">
    <property type="entry name" value="XPA/RAD14"/>
</dbReference>
<dbReference type="Pfam" id="PF01286">
    <property type="entry name" value="XPA_N"/>
    <property type="match status" value="1"/>
</dbReference>
<dbReference type="GO" id="GO:0000110">
    <property type="term" value="C:nucleotide-excision repair factor 1 complex"/>
    <property type="evidence" value="ECO:0007669"/>
    <property type="project" value="TreeGrafter"/>
</dbReference>
<dbReference type="InterPro" id="IPR009061">
    <property type="entry name" value="DNA-bd_dom_put_sf"/>
</dbReference>
<dbReference type="SUPFAM" id="SSF46955">
    <property type="entry name" value="Putative DNA-binding domain"/>
    <property type="match status" value="1"/>
</dbReference>
<dbReference type="GO" id="GO:1901255">
    <property type="term" value="P:nucleotide-excision repair involved in interstrand cross-link repair"/>
    <property type="evidence" value="ECO:0007669"/>
    <property type="project" value="TreeGrafter"/>
</dbReference>
<evidence type="ECO:0000256" key="5">
    <source>
        <dbReference type="ARBA" id="ARBA00022771"/>
    </source>
</evidence>
<keyword evidence="3" id="KW-0479">Metal-binding</keyword>
<keyword evidence="5" id="KW-0863">Zinc-finger</keyword>
<keyword evidence="7" id="KW-0238">DNA-binding</keyword>
<keyword evidence="8" id="KW-0234">DNA repair</keyword>
<dbReference type="GO" id="GO:0070914">
    <property type="term" value="P:UV-damage excision repair"/>
    <property type="evidence" value="ECO:0007669"/>
    <property type="project" value="TreeGrafter"/>
</dbReference>
<accession>A0A8X8BQE8</accession>
<dbReference type="InterPro" id="IPR022656">
    <property type="entry name" value="XPA_C"/>
</dbReference>
<feature type="region of interest" description="Disordered" evidence="10">
    <location>
        <begin position="182"/>
        <end position="217"/>
    </location>
</feature>
<keyword evidence="6" id="KW-0862">Zinc</keyword>
<dbReference type="GO" id="GO:0003684">
    <property type="term" value="F:damaged DNA binding"/>
    <property type="evidence" value="ECO:0007669"/>
    <property type="project" value="InterPro"/>
</dbReference>
<comment type="subcellular location">
    <subcellularLocation>
        <location evidence="1">Nucleus</location>
    </subcellularLocation>
</comment>
<evidence type="ECO:0000256" key="8">
    <source>
        <dbReference type="ARBA" id="ARBA00023204"/>
    </source>
</evidence>
<reference evidence="12 13" key="1">
    <citation type="journal article" date="2021" name="Cell">
        <title>Tracing the genetic footprints of vertebrate landing in non-teleost ray-finned fishes.</title>
        <authorList>
            <person name="Bi X."/>
            <person name="Wang K."/>
            <person name="Yang L."/>
            <person name="Pan H."/>
            <person name="Jiang H."/>
            <person name="Wei Q."/>
            <person name="Fang M."/>
            <person name="Yu H."/>
            <person name="Zhu C."/>
            <person name="Cai Y."/>
            <person name="He Y."/>
            <person name="Gan X."/>
            <person name="Zeng H."/>
            <person name="Yu D."/>
            <person name="Zhu Y."/>
            <person name="Jiang H."/>
            <person name="Qiu Q."/>
            <person name="Yang H."/>
            <person name="Zhang Y.E."/>
            <person name="Wang W."/>
            <person name="Zhu M."/>
            <person name="He S."/>
            <person name="Zhang G."/>
        </authorList>
    </citation>
    <scope>NUCLEOTIDE SEQUENCE [LARGE SCALE GENOMIC DNA]</scope>
    <source>
        <strain evidence="12">Bchr_013</strain>
    </source>
</reference>
<dbReference type="GO" id="GO:0008270">
    <property type="term" value="F:zinc ion binding"/>
    <property type="evidence" value="ECO:0007669"/>
    <property type="project" value="UniProtKB-KW"/>
</dbReference>
<evidence type="ECO:0000256" key="9">
    <source>
        <dbReference type="ARBA" id="ARBA00023242"/>
    </source>
</evidence>
<dbReference type="AlphaFoldDB" id="A0A8X8BQE8"/>
<keyword evidence="13" id="KW-1185">Reference proteome</keyword>
<evidence type="ECO:0000313" key="13">
    <source>
        <dbReference type="Proteomes" id="UP000886611"/>
    </source>
</evidence>
<dbReference type="NCBIfam" id="TIGR00598">
    <property type="entry name" value="rad14"/>
    <property type="match status" value="1"/>
</dbReference>
<dbReference type="CDD" id="cd21076">
    <property type="entry name" value="DBD_XPA"/>
    <property type="match status" value="1"/>
</dbReference>
<evidence type="ECO:0000256" key="3">
    <source>
        <dbReference type="ARBA" id="ARBA00022723"/>
    </source>
</evidence>
<dbReference type="Gene3D" id="3.90.530.10">
    <property type="entry name" value="XPA C-terminal domain"/>
    <property type="match status" value="1"/>
</dbReference>
<feature type="non-terminal residue" evidence="12">
    <location>
        <position position="1"/>
    </location>
</feature>
<dbReference type="PANTHER" id="PTHR10142:SF0">
    <property type="entry name" value="DNA REPAIR PROTEIN COMPLEMENTING XP-A CELLS"/>
    <property type="match status" value="1"/>
</dbReference>
<evidence type="ECO:0000313" key="12">
    <source>
        <dbReference type="EMBL" id="KAG2466618.1"/>
    </source>
</evidence>
<dbReference type="SUPFAM" id="SSF57716">
    <property type="entry name" value="Glucocorticoid receptor-like (DNA-binding domain)"/>
    <property type="match status" value="1"/>
</dbReference>
<dbReference type="InterPro" id="IPR037129">
    <property type="entry name" value="XPA_sf"/>
</dbReference>
<dbReference type="EMBL" id="JAATIS010001241">
    <property type="protein sequence ID" value="KAG2466618.1"/>
    <property type="molecule type" value="Genomic_DNA"/>
</dbReference>
<evidence type="ECO:0000256" key="10">
    <source>
        <dbReference type="SAM" id="MobiDB-lite"/>
    </source>
</evidence>
<evidence type="ECO:0000256" key="7">
    <source>
        <dbReference type="ARBA" id="ARBA00023125"/>
    </source>
</evidence>
<dbReference type="GO" id="GO:0006284">
    <property type="term" value="P:base-excision repair"/>
    <property type="evidence" value="ECO:0007669"/>
    <property type="project" value="TreeGrafter"/>
</dbReference>
<feature type="compositionally biased region" description="Basic and acidic residues" evidence="10">
    <location>
        <begin position="182"/>
        <end position="191"/>
    </location>
</feature>
<gene>
    <name evidence="12" type="primary">Xpa</name>
    <name evidence="12" type="ORF">GTO96_0020163</name>
</gene>
<dbReference type="FunFam" id="3.90.530.10:FF:000001">
    <property type="entry name" value="DNA repair protein complementing XP-A cells"/>
    <property type="match status" value="1"/>
</dbReference>
<feature type="domain" description="XPA C-terminal" evidence="11">
    <location>
        <begin position="330"/>
        <end position="381"/>
    </location>
</feature>
<dbReference type="GO" id="GO:0000715">
    <property type="term" value="P:nucleotide-excision repair, DNA damage recognition"/>
    <property type="evidence" value="ECO:0007669"/>
    <property type="project" value="TreeGrafter"/>
</dbReference>
<protein>
    <submittedName>
        <fullName evidence="12">XPA protein</fullName>
    </submittedName>
</protein>
<feature type="non-terminal residue" evidence="12">
    <location>
        <position position="466"/>
    </location>
</feature>
<evidence type="ECO:0000259" key="11">
    <source>
        <dbReference type="Pfam" id="PF05181"/>
    </source>
</evidence>
<dbReference type="InterPro" id="IPR022652">
    <property type="entry name" value="Znf_XPA_CS"/>
</dbReference>
<name>A0A8X8BQE8_POLSE</name>
<comment type="similarity">
    <text evidence="2">Belongs to the XPA family.</text>
</comment>
<evidence type="ECO:0000256" key="2">
    <source>
        <dbReference type="ARBA" id="ARBA00005548"/>
    </source>
</evidence>
<proteinExistence type="inferred from homology"/>
<keyword evidence="4" id="KW-0227">DNA damage</keyword>
<keyword evidence="9" id="KW-0539">Nucleus</keyword>
<sequence>MADINLSEHGGAAPLSDETKKRTPWGTKRPITPQTGRTEQNSKKCLAIKQTEWASRSPLGVPAPPLQCALTVTVAFKCEAATPLLGDSGELTGDVQAPFDVESTEDIKKKERKNKLEKLRDLAFSVSPRSVPKVDVLLLADRLFVPCGSSPLTPVPSCSLQVAAHELPEESQCIPGASIRRSEVRPQKMQDELEPELDSTAPPHTDMAQDGNTPVTKPPLSAAVRAKIERNRQRALLLRQARLASRPSSITEGASCAKIHKVIDSGAGFFIEEDEEQDKEQQQAERVLHKPVLECDYLLCEECDKPFMESYLSNSFDVHVCDSCRDADGKHALITRTEAKQTYLLKDCDLDKREPVLKFVLRKNPHNPRWGDMKLYLKLQVVKRSLEVWGSTDALEEAKDTRQVSREKLKQKRFDKKVKELRRAVRSSVWRKEAAVHQHVYGPEVEEDVFKKTCSICGHEVTYEKM</sequence>
<organism evidence="12 13">
    <name type="scientific">Polypterus senegalus</name>
    <name type="common">Senegal bichir</name>
    <dbReference type="NCBI Taxonomy" id="55291"/>
    <lineage>
        <taxon>Eukaryota</taxon>
        <taxon>Metazoa</taxon>
        <taxon>Chordata</taxon>
        <taxon>Craniata</taxon>
        <taxon>Vertebrata</taxon>
        <taxon>Euteleostomi</taxon>
        <taxon>Actinopterygii</taxon>
        <taxon>Polypteriformes</taxon>
        <taxon>Polypteridae</taxon>
        <taxon>Polypterus</taxon>
    </lineage>
</organism>
<feature type="region of interest" description="Disordered" evidence="10">
    <location>
        <begin position="1"/>
        <end position="43"/>
    </location>
</feature>
<comment type="caution">
    <text evidence="12">The sequence shown here is derived from an EMBL/GenBank/DDBJ whole genome shotgun (WGS) entry which is preliminary data.</text>
</comment>
<dbReference type="Proteomes" id="UP000886611">
    <property type="component" value="Unassembled WGS sequence"/>
</dbReference>
<dbReference type="PANTHER" id="PTHR10142">
    <property type="entry name" value="DNA REPAIR PROTEIN COMPLEMENTING XP-A CELLS"/>
    <property type="match status" value="1"/>
</dbReference>
<evidence type="ECO:0000256" key="4">
    <source>
        <dbReference type="ARBA" id="ARBA00022763"/>
    </source>
</evidence>